<dbReference type="Gene3D" id="2.80.10.50">
    <property type="match status" value="1"/>
</dbReference>
<organism evidence="3 4">
    <name type="scientific">Fluviispira sanaruensis</name>
    <dbReference type="NCBI Taxonomy" id="2493639"/>
    <lineage>
        <taxon>Bacteria</taxon>
        <taxon>Pseudomonadati</taxon>
        <taxon>Bdellovibrionota</taxon>
        <taxon>Oligoflexia</taxon>
        <taxon>Silvanigrellales</taxon>
        <taxon>Silvanigrellaceae</taxon>
        <taxon>Fluviispira</taxon>
    </lineage>
</organism>
<dbReference type="InterPro" id="IPR000772">
    <property type="entry name" value="Ricin_B_lectin"/>
</dbReference>
<dbReference type="InterPro" id="IPR016183">
    <property type="entry name" value="Leukocidin/Hemolysin_toxin"/>
</dbReference>
<accession>A0A4P2VJY3</accession>
<dbReference type="OrthoDB" id="6194540at2"/>
<evidence type="ECO:0000313" key="4">
    <source>
        <dbReference type="Proteomes" id="UP000291236"/>
    </source>
</evidence>
<dbReference type="GO" id="GO:0051715">
    <property type="term" value="P:cytolysis in another organism"/>
    <property type="evidence" value="ECO:0007669"/>
    <property type="project" value="InterPro"/>
</dbReference>
<dbReference type="AlphaFoldDB" id="A0A4P2VJY3"/>
<dbReference type="Proteomes" id="UP000291236">
    <property type="component" value="Chromosome"/>
</dbReference>
<dbReference type="RefSeq" id="WP_130609504.1">
    <property type="nucleotide sequence ID" value="NZ_AP019368.1"/>
</dbReference>
<dbReference type="SMART" id="SM00458">
    <property type="entry name" value="RICIN"/>
    <property type="match status" value="1"/>
</dbReference>
<proteinExistence type="predicted"/>
<dbReference type="PROSITE" id="PS50231">
    <property type="entry name" value="RICIN_B_LECTIN"/>
    <property type="match status" value="1"/>
</dbReference>
<evidence type="ECO:0000259" key="2">
    <source>
        <dbReference type="SMART" id="SM00458"/>
    </source>
</evidence>
<feature type="domain" description="Ricin B lectin" evidence="2">
    <location>
        <begin position="480"/>
        <end position="593"/>
    </location>
</feature>
<dbReference type="GO" id="GO:0005576">
    <property type="term" value="C:extracellular region"/>
    <property type="evidence" value="ECO:0007669"/>
    <property type="project" value="InterPro"/>
</dbReference>
<dbReference type="Pfam" id="PF07968">
    <property type="entry name" value="Leukocidin"/>
    <property type="match status" value="1"/>
</dbReference>
<protein>
    <recommendedName>
        <fullName evidence="2">Ricin B lectin domain-containing protein</fullName>
    </recommendedName>
</protein>
<sequence length="599" mass="67686">MLFQNKILCFGLGSIIIGGCLDFSKAKAEAFSTSQNFQNFEKGYEDGKVIIFDTDNRKITDSNIEIMKKSSGISIDNAPVLLKRGETGPEYIVMPKDISESEKNSLIKKFEQKKKRAKSSDPKKNLLNKSSVTITVLKRKLSCPMTMYKGYEEYPEYKKDYCDGKTFVELNYKIDMYGSVAMQKIDEKTGAVTRTEDGKYLVVTVSPFEEGGTGWHITDEIRQDVLWRNFLGYRNEFVGPFASKYNFWVQSDDQNPNVKLVSTFPQNTNPETSVTESRGITVGMKGWLVLGIDKDAQPNASINLDISRQVSETRNVSYKTNEFYVENNSYNGNASWSWNSKMNETKMCDALTGKDHGGLFGDCYFTRFVLNDDNVIAKEKLNLTAISYKSFTPSFQAIYKADKNEVGKSTFSLGTSAEIGVILGNVSLVLPTPSGHYWYWPTYTSDTITEVTESFTVDWSSPFFEPEQNVRLQNMNDLGSTKCLSVVKKNADVNSENAIVTLESCQDVRGQIWGYDNEEKVFKSRADKNSCLTIQDDKYFVARPCAFENSQKWILNSNGNIQLYVDYKKVLGKDSTGKLKIVSPESSEKIKFEAFKAKL</sequence>
<gene>
    <name evidence="3" type="ORF">JCM31447_19600</name>
</gene>
<evidence type="ECO:0000256" key="1">
    <source>
        <dbReference type="ARBA" id="ARBA00022729"/>
    </source>
</evidence>
<dbReference type="SUPFAM" id="SSF50370">
    <property type="entry name" value="Ricin B-like lectins"/>
    <property type="match status" value="1"/>
</dbReference>
<keyword evidence="4" id="KW-1185">Reference proteome</keyword>
<dbReference type="InterPro" id="IPR035992">
    <property type="entry name" value="Ricin_B-like_lectins"/>
</dbReference>
<name>A0A4P2VJY3_FLUSA</name>
<dbReference type="SUPFAM" id="SSF56959">
    <property type="entry name" value="Leukocidin-like"/>
    <property type="match status" value="1"/>
</dbReference>
<dbReference type="EMBL" id="AP019368">
    <property type="protein sequence ID" value="BBH53516.1"/>
    <property type="molecule type" value="Genomic_DNA"/>
</dbReference>
<keyword evidence="1" id="KW-0732">Signal</keyword>
<dbReference type="KEGG" id="sbf:JCM31447_19600"/>
<evidence type="ECO:0000313" key="3">
    <source>
        <dbReference type="EMBL" id="BBH53516.1"/>
    </source>
</evidence>
<dbReference type="PROSITE" id="PS51257">
    <property type="entry name" value="PROKAR_LIPOPROTEIN"/>
    <property type="match status" value="1"/>
</dbReference>
<dbReference type="InterPro" id="IPR036435">
    <property type="entry name" value="Leukocidin/porin_MspA_sf"/>
</dbReference>
<reference evidence="3 4" key="1">
    <citation type="submission" date="2018-12" db="EMBL/GenBank/DDBJ databases">
        <title>Rubrispira sanarue gen. nov., sp., nov., a member of the order Silvanigrellales, isolated from a brackish lake in Hamamatsu Japan.</title>
        <authorList>
            <person name="Maejima Y."/>
            <person name="Iino T."/>
            <person name="Muraguchi Y."/>
            <person name="Fukuda K."/>
            <person name="Nojiri H."/>
            <person name="Ohkuma M."/>
            <person name="Moriuchi R."/>
            <person name="Dohra H."/>
            <person name="Kimbara K."/>
            <person name="Shintani M."/>
        </authorList>
    </citation>
    <scope>NUCLEOTIDE SEQUENCE [LARGE SCALE GENOMIC DNA]</scope>
    <source>
        <strain evidence="3 4">RF1110005</strain>
    </source>
</reference>
<dbReference type="Gene3D" id="2.70.240.10">
    <property type="entry name" value="Leukocidin/porin MspA"/>
    <property type="match status" value="2"/>
</dbReference>